<dbReference type="GO" id="GO:0036064">
    <property type="term" value="C:ciliary basal body"/>
    <property type="evidence" value="ECO:0007669"/>
    <property type="project" value="TreeGrafter"/>
</dbReference>
<comment type="caution">
    <text evidence="4">The sequence shown here is derived from an EMBL/GenBank/DDBJ whole genome shotgun (WGS) entry which is preliminary data.</text>
</comment>
<evidence type="ECO:0000313" key="4">
    <source>
        <dbReference type="EMBL" id="CAJ0588723.1"/>
    </source>
</evidence>
<evidence type="ECO:0000259" key="2">
    <source>
        <dbReference type="Pfam" id="PF26186"/>
    </source>
</evidence>
<gene>
    <name evidence="4" type="ORF">CYNAS_LOCUS706</name>
</gene>
<evidence type="ECO:0000256" key="1">
    <source>
        <dbReference type="SAM" id="MobiDB-lite"/>
    </source>
</evidence>
<dbReference type="Pfam" id="PF26186">
    <property type="entry name" value="NPHP4_C2_3rd"/>
    <property type="match status" value="1"/>
</dbReference>
<dbReference type="PANTHER" id="PTHR31043">
    <property type="entry name" value="NEPHROCYSTIN-4"/>
    <property type="match status" value="1"/>
</dbReference>
<dbReference type="GO" id="GO:1904491">
    <property type="term" value="P:protein localization to ciliary transition zone"/>
    <property type="evidence" value="ECO:0007669"/>
    <property type="project" value="TreeGrafter"/>
</dbReference>
<dbReference type="GO" id="GO:0035869">
    <property type="term" value="C:ciliary transition zone"/>
    <property type="evidence" value="ECO:0007669"/>
    <property type="project" value="TreeGrafter"/>
</dbReference>
<feature type="domain" description="NPHP4 C2-like" evidence="2">
    <location>
        <begin position="564"/>
        <end position="748"/>
    </location>
</feature>
<dbReference type="InterPro" id="IPR058765">
    <property type="entry name" value="NPHP4_C2-like"/>
</dbReference>
<accession>A0AA36DJG1</accession>
<dbReference type="GO" id="GO:0097730">
    <property type="term" value="C:non-motile cilium"/>
    <property type="evidence" value="ECO:0007669"/>
    <property type="project" value="InterPro"/>
</dbReference>
<protein>
    <recommendedName>
        <fullName evidence="6">Nephrocystin-4</fullName>
    </recommendedName>
</protein>
<keyword evidence="5" id="KW-1185">Reference proteome</keyword>
<evidence type="ECO:0000313" key="5">
    <source>
        <dbReference type="Proteomes" id="UP001176961"/>
    </source>
</evidence>
<dbReference type="AlphaFoldDB" id="A0AA36DJG1"/>
<dbReference type="Proteomes" id="UP001176961">
    <property type="component" value="Unassembled WGS sequence"/>
</dbReference>
<evidence type="ECO:0008006" key="6">
    <source>
        <dbReference type="Google" id="ProtNLM"/>
    </source>
</evidence>
<name>A0AA36DJG1_CYLNA</name>
<dbReference type="GO" id="GO:0090090">
    <property type="term" value="P:negative regulation of canonical Wnt signaling pathway"/>
    <property type="evidence" value="ECO:0007669"/>
    <property type="project" value="InterPro"/>
</dbReference>
<dbReference type="PANTHER" id="PTHR31043:SF3">
    <property type="entry name" value="NEPHROCYSTIN-4"/>
    <property type="match status" value="1"/>
</dbReference>
<reference evidence="4" key="1">
    <citation type="submission" date="2023-07" db="EMBL/GenBank/DDBJ databases">
        <authorList>
            <consortium name="CYATHOMIX"/>
        </authorList>
    </citation>
    <scope>NUCLEOTIDE SEQUENCE</scope>
    <source>
        <strain evidence="4">N/A</strain>
    </source>
</reference>
<dbReference type="GO" id="GO:0097546">
    <property type="term" value="C:ciliary base"/>
    <property type="evidence" value="ECO:0007669"/>
    <property type="project" value="TreeGrafter"/>
</dbReference>
<feature type="domain" description="NPHP4 Ig-like" evidence="3">
    <location>
        <begin position="899"/>
        <end position="990"/>
    </location>
</feature>
<organism evidence="4 5">
    <name type="scientific">Cylicocyclus nassatus</name>
    <name type="common">Nematode worm</name>
    <dbReference type="NCBI Taxonomy" id="53992"/>
    <lineage>
        <taxon>Eukaryota</taxon>
        <taxon>Metazoa</taxon>
        <taxon>Ecdysozoa</taxon>
        <taxon>Nematoda</taxon>
        <taxon>Chromadorea</taxon>
        <taxon>Rhabditida</taxon>
        <taxon>Rhabditina</taxon>
        <taxon>Rhabditomorpha</taxon>
        <taxon>Strongyloidea</taxon>
        <taxon>Strongylidae</taxon>
        <taxon>Cylicocyclus</taxon>
    </lineage>
</organism>
<dbReference type="EMBL" id="CATQJL010000001">
    <property type="protein sequence ID" value="CAJ0588723.1"/>
    <property type="molecule type" value="Genomic_DNA"/>
</dbReference>
<dbReference type="InterPro" id="IPR058687">
    <property type="entry name" value="Ig_NPHP4_1st"/>
</dbReference>
<feature type="region of interest" description="Disordered" evidence="1">
    <location>
        <begin position="472"/>
        <end position="509"/>
    </location>
</feature>
<feature type="compositionally biased region" description="Basic and acidic residues" evidence="1">
    <location>
        <begin position="472"/>
        <end position="500"/>
    </location>
</feature>
<dbReference type="Pfam" id="PF26190">
    <property type="entry name" value="Ig_NPHP4_1st"/>
    <property type="match status" value="1"/>
</dbReference>
<evidence type="ECO:0000259" key="3">
    <source>
        <dbReference type="Pfam" id="PF26190"/>
    </source>
</evidence>
<proteinExistence type="predicted"/>
<sequence>METQVSRWMTSHVNDWYGNFLTRRVVPIRREVPANAVTEGYALVVRKLRLTRLSRDATYHLSCYFFDSKTSQFFGCPYQTVEREAAHHECSIDDELFFHCPHLDDAVLLILEIVETPIHRRGENQVITVAWGLLPIGGYGETILEYSRVPAGFDLQRVKLYPGSPKVLTFSSKSYQESVVTGTLEASLYSHSLLSDAVDYFPDFCVIGNRLSIPGLVANDREPQLASPAQLPRVLSSLDEISLSFGPHAERIEKLILEDINIDRLCRENLPPEVNGEPMQVLERRLRIGVHNGFTFLFEPLVVHLSSLDDQLRGTHSLRRKGRPMSRSSGDIRSEMNSLFVRSRVSLPKMADDDRLVIVFALDYLLGLRSGDKSVIHSQSVIVCWGAWQPFSNRSQLQLNGRIQASVSLIGGPRPNPDESLCFKNLLHLYRRDDSIFTESAPKITIQFSFILEDTRFYDSLSRSTVTTPAPRREIVDTYDTHEVSKDSSKKIKDLKREQPEPEPAEDENLLPPIITKRPTRITAPKLIQKIDSVVEQESPRQNLPSLYTLPVKEGKVTNVPRSTYAFLANVKFPGIFDRGGDPPTLVDVSTGTLPNRAIEMNDALGTNEIIVQFMALKNLHKHDAAPMRKVFFTLQFYRFQEVTTEELLLSEINSASNEPNVFKRLNANGEEISENGKGFMIKFLVDRQRLTENDRDEFITYLCSNSLCIEAWDAESLMLLGASYIPLQSLLRNGKEAVQCTVQCPVVFSALPEPARVSALLYLRLANIGHPSSNQIDLVHSRTTCVVNRRLKGLGEEGPDSYRIRAKPLNPAHDSNLQKFLHAQRLDIQQRYEEIFDEQSYDRIRQWEKLKHGIVPTQQKSTVKKFLFEEELEAYRKLRNQSKASKLLEAVFQGITSRHYIFPSLGEKAFFEYLLQNSYPEPVNCIIEMDEPGLSIVRDLDEWAFYKRANSLETPMEKNLVLQNSGHLEIFLKPMEAVYVPFLYDDLKAIKQPEGKVVSTKVVFRRWDNSSAISILDLRVERRPFALNETYRFFNEAASNCERVIKIRGIPDNRRVGSVQCLDESAKVLLQHRDVEQELAITVFAGEPTSIRMLVVLLYGDRYKYRLLSTWRIMIHAMQRLDFHSTMGQSIKIPVTLKR</sequence>
<dbReference type="InterPro" id="IPR029775">
    <property type="entry name" value="NPHP4"/>
</dbReference>